<dbReference type="GeneTree" id="ENSGT00940000153592"/>
<comment type="subunit">
    <text evidence="3 13">May interact with both microtubules and actin cytoskeleton.</text>
</comment>
<reference evidence="16" key="2">
    <citation type="submission" date="2025-09" db="UniProtKB">
        <authorList>
            <consortium name="Ensembl"/>
        </authorList>
    </citation>
    <scope>IDENTIFICATION</scope>
</reference>
<evidence type="ECO:0000256" key="9">
    <source>
        <dbReference type="ARBA" id="ARBA00023054"/>
    </source>
</evidence>
<feature type="compositionally biased region" description="Basic and acidic residues" evidence="14">
    <location>
        <begin position="204"/>
        <end position="228"/>
    </location>
</feature>
<evidence type="ECO:0000313" key="16">
    <source>
        <dbReference type="Ensembl" id="ENSHBUP00000032703.1"/>
    </source>
</evidence>
<evidence type="ECO:0000256" key="11">
    <source>
        <dbReference type="ARBA" id="ARBA00023306"/>
    </source>
</evidence>
<evidence type="ECO:0000256" key="10">
    <source>
        <dbReference type="ARBA" id="ARBA00023212"/>
    </source>
</evidence>
<dbReference type="OMA" id="QNWRERD"/>
<evidence type="ECO:0000256" key="6">
    <source>
        <dbReference type="ARBA" id="ARBA00022618"/>
    </source>
</evidence>
<keyword evidence="6 13" id="KW-0132">Cell division</keyword>
<feature type="region of interest" description="Disordered" evidence="14">
    <location>
        <begin position="203"/>
        <end position="254"/>
    </location>
</feature>
<keyword evidence="11 13" id="KW-0131">Cell cycle</keyword>
<keyword evidence="9" id="KW-0175">Coiled coil</keyword>
<evidence type="ECO:0000256" key="13">
    <source>
        <dbReference type="RuleBase" id="RU367063"/>
    </source>
</evidence>
<feature type="domain" description="Calponin-homology (CH)" evidence="15">
    <location>
        <begin position="316"/>
        <end position="420"/>
    </location>
</feature>
<evidence type="ECO:0000256" key="3">
    <source>
        <dbReference type="ARBA" id="ARBA00011235"/>
    </source>
</evidence>
<dbReference type="PROSITE" id="PS50021">
    <property type="entry name" value="CH"/>
    <property type="match status" value="1"/>
</dbReference>
<reference evidence="16" key="1">
    <citation type="submission" date="2025-08" db="UniProtKB">
        <authorList>
            <consortium name="Ensembl"/>
        </authorList>
    </citation>
    <scope>IDENTIFICATION</scope>
</reference>
<evidence type="ECO:0000256" key="8">
    <source>
        <dbReference type="ARBA" id="ARBA00022949"/>
    </source>
</evidence>
<dbReference type="InterPro" id="IPR050540">
    <property type="entry name" value="F-actin_Monoox_Mical"/>
</dbReference>
<dbReference type="FunFam" id="1.10.418.10:FF:000020">
    <property type="entry name" value="Cytospin-A isoform 1"/>
    <property type="match status" value="1"/>
</dbReference>
<keyword evidence="7 13" id="KW-0303">Gap junction</keyword>
<evidence type="ECO:0000256" key="2">
    <source>
        <dbReference type="ARBA" id="ARBA00009452"/>
    </source>
</evidence>
<dbReference type="SUPFAM" id="SSF47576">
    <property type="entry name" value="Calponin-homology domain, CH-domain"/>
    <property type="match status" value="1"/>
</dbReference>
<dbReference type="Proteomes" id="UP000264840">
    <property type="component" value="Unplaced"/>
</dbReference>
<feature type="compositionally biased region" description="Low complexity" evidence="14">
    <location>
        <begin position="230"/>
        <end position="239"/>
    </location>
</feature>
<dbReference type="GO" id="GO:0005921">
    <property type="term" value="C:gap junction"/>
    <property type="evidence" value="ECO:0007669"/>
    <property type="project" value="UniProtKB-SubCell"/>
</dbReference>
<accession>A0A3Q3CX17</accession>
<dbReference type="PANTHER" id="PTHR23167:SF18">
    <property type="entry name" value="CYTOSPIN-A"/>
    <property type="match status" value="1"/>
</dbReference>
<dbReference type="PANTHER" id="PTHR23167">
    <property type="entry name" value="CALPONIN HOMOLOGY DOMAIN-CONTAINING PROTEIN DDB_G0272472-RELATED"/>
    <property type="match status" value="1"/>
</dbReference>
<evidence type="ECO:0000313" key="17">
    <source>
        <dbReference type="Proteomes" id="UP000264840"/>
    </source>
</evidence>
<feature type="region of interest" description="Disordered" evidence="14">
    <location>
        <begin position="122"/>
        <end position="160"/>
    </location>
</feature>
<dbReference type="GO" id="GO:0005737">
    <property type="term" value="C:cytoplasm"/>
    <property type="evidence" value="ECO:0007669"/>
    <property type="project" value="UniProtKB-UniRule"/>
</dbReference>
<dbReference type="Pfam" id="PF00307">
    <property type="entry name" value="CH"/>
    <property type="match status" value="1"/>
</dbReference>
<evidence type="ECO:0000259" key="15">
    <source>
        <dbReference type="PROSITE" id="PS50021"/>
    </source>
</evidence>
<evidence type="ECO:0000256" key="4">
    <source>
        <dbReference type="ARBA" id="ARBA00015657"/>
    </source>
</evidence>
<dbReference type="InterPro" id="IPR001715">
    <property type="entry name" value="CH_dom"/>
</dbReference>
<organism evidence="16 17">
    <name type="scientific">Haplochromis burtoni</name>
    <name type="common">Burton's mouthbrooder</name>
    <name type="synonym">Chromis burtoni</name>
    <dbReference type="NCBI Taxonomy" id="8153"/>
    <lineage>
        <taxon>Eukaryota</taxon>
        <taxon>Metazoa</taxon>
        <taxon>Chordata</taxon>
        <taxon>Craniata</taxon>
        <taxon>Vertebrata</taxon>
        <taxon>Euteleostomi</taxon>
        <taxon>Actinopterygii</taxon>
        <taxon>Neopterygii</taxon>
        <taxon>Teleostei</taxon>
        <taxon>Neoteleostei</taxon>
        <taxon>Acanthomorphata</taxon>
        <taxon>Ovalentaria</taxon>
        <taxon>Cichlomorphae</taxon>
        <taxon>Cichliformes</taxon>
        <taxon>Cichlidae</taxon>
        <taxon>African cichlids</taxon>
        <taxon>Pseudocrenilabrinae</taxon>
        <taxon>Haplochromini</taxon>
        <taxon>Haplochromis</taxon>
    </lineage>
</organism>
<evidence type="ECO:0000256" key="7">
    <source>
        <dbReference type="ARBA" id="ARBA00022868"/>
    </source>
</evidence>
<evidence type="ECO:0000256" key="1">
    <source>
        <dbReference type="ARBA" id="ARBA00004186"/>
    </source>
</evidence>
<comment type="subcellular location">
    <subcellularLocation>
        <location evidence="1 13">Cytoplasm</location>
        <location evidence="1 13">Cytoskeleton</location>
        <location evidence="1 13">Spindle</location>
    </subcellularLocation>
    <subcellularLocation>
        <location evidence="13">Cytoplasm</location>
        <location evidence="13">Cytoskeleton</location>
    </subcellularLocation>
    <subcellularLocation>
        <location evidence="13">Cell junction</location>
        <location evidence="13">Gap junction</location>
    </subcellularLocation>
</comment>
<dbReference type="GO" id="GO:0005819">
    <property type="term" value="C:spindle"/>
    <property type="evidence" value="ECO:0007669"/>
    <property type="project" value="UniProtKB-SubCell"/>
</dbReference>
<dbReference type="Gene3D" id="1.10.418.10">
    <property type="entry name" value="Calponin-like domain"/>
    <property type="match status" value="1"/>
</dbReference>
<keyword evidence="5 13" id="KW-0963">Cytoplasm</keyword>
<dbReference type="AlphaFoldDB" id="A0A3Q3CX17"/>
<protein>
    <recommendedName>
        <fullName evidence="4 13">Cytospin-A</fullName>
    </recommendedName>
</protein>
<feature type="compositionally biased region" description="Polar residues" evidence="14">
    <location>
        <begin position="240"/>
        <end position="253"/>
    </location>
</feature>
<evidence type="ECO:0000256" key="14">
    <source>
        <dbReference type="SAM" id="MobiDB-lite"/>
    </source>
</evidence>
<proteinExistence type="inferred from homology"/>
<comment type="function">
    <text evidence="12 13">Involved in cytokinesis and spindle organization. May play a role in actin cytoskeleton organization and microtubule stabilization and hence required for proper cell adhesion and migration.</text>
</comment>
<dbReference type="Ensembl" id="ENSHBUT00000025850.1">
    <property type="protein sequence ID" value="ENSHBUP00000032703.1"/>
    <property type="gene ID" value="ENSHBUG00000019149.1"/>
</dbReference>
<comment type="similarity">
    <text evidence="2 13">Belongs to the cytospin-A family.</text>
</comment>
<evidence type="ECO:0000256" key="12">
    <source>
        <dbReference type="ARBA" id="ARBA00025131"/>
    </source>
</evidence>
<dbReference type="SMART" id="SM00033">
    <property type="entry name" value="CH"/>
    <property type="match status" value="1"/>
</dbReference>
<keyword evidence="8 13" id="KW-0965">Cell junction</keyword>
<name>A0A3Q3CX17_HAPBU</name>
<keyword evidence="10 13" id="KW-0206">Cytoskeleton</keyword>
<dbReference type="InterPro" id="IPR036872">
    <property type="entry name" value="CH_dom_sf"/>
</dbReference>
<keyword evidence="17" id="KW-1185">Reference proteome</keyword>
<feature type="compositionally biased region" description="Basic and acidic residues" evidence="14">
    <location>
        <begin position="131"/>
        <end position="160"/>
    </location>
</feature>
<sequence length="434" mass="48377">SASAALVFSLPVSCASVCPHRTWVLFLKLVGQTEIFLLIKYPLFAFQSERGEWLQFQGDLQVAVAVADRLRAEAEEELTAIRTAHKDIERELSAAQQRQKEADVQLVTLREELKESRQKLANLTKVQGKSEAQEPCHEPEKPNGESNKSESKEESHRGRERAVYRLGREGLESKNQNEVVKNVADKEAKTDCKDVTKRYLRNVTNEDRNREGVRSSETRRMVTTERSRSLSRLPSSSESNTMLNGASQPSSAATGAAANKNLLQLRGRNLDWQDGRSSSDAGKCEESLNKYNSALTELPPTKSQDGFNLLLRRHGGSKRNSLLRWCQSRTQGYKNIDITNFSSSWADGLAFCAVYHTYLPSHIPYSTLGPENKKENLSLAFKTGESVGIAQSLVRLCVLTNFPFYTHTKQIFVCCAHKCVSLTDSGGDAEGGRS</sequence>
<dbReference type="GO" id="GO:0051301">
    <property type="term" value="P:cell division"/>
    <property type="evidence" value="ECO:0007669"/>
    <property type="project" value="UniProtKB-UniRule"/>
</dbReference>
<evidence type="ECO:0000256" key="5">
    <source>
        <dbReference type="ARBA" id="ARBA00022490"/>
    </source>
</evidence>